<feature type="domain" description="Laminin G" evidence="4">
    <location>
        <begin position="236"/>
        <end position="413"/>
    </location>
</feature>
<dbReference type="PROSITE" id="PS50025">
    <property type="entry name" value="LAM_G_DOMAIN"/>
    <property type="match status" value="2"/>
</dbReference>
<dbReference type="InterPro" id="IPR001791">
    <property type="entry name" value="Laminin_G"/>
</dbReference>
<reference evidence="6" key="2">
    <citation type="submission" date="2017-12" db="EMBL/GenBank/DDBJ databases">
        <title>Genome sequence of the Bar-tailed Godwit (Limosa lapponica baueri).</title>
        <authorList>
            <person name="Lima N.C.B."/>
            <person name="Parody-Merino A.M."/>
            <person name="Battley P.F."/>
            <person name="Fidler A.E."/>
            <person name="Prosdocimi F."/>
        </authorList>
    </citation>
    <scope>NUCLEOTIDE SEQUENCE [LARGE SCALE GENOMIC DNA]</scope>
</reference>
<evidence type="ECO:0000256" key="1">
    <source>
        <dbReference type="ARBA" id="ARBA00004316"/>
    </source>
</evidence>
<dbReference type="InterPro" id="IPR003961">
    <property type="entry name" value="FN3_dom"/>
</dbReference>
<proteinExistence type="predicted"/>
<comment type="subcellular location">
    <subcellularLocation>
        <location evidence="1">Cell projection</location>
    </subcellularLocation>
</comment>
<dbReference type="EMBL" id="KZ505644">
    <property type="protein sequence ID" value="PKU48925.1"/>
    <property type="molecule type" value="Genomic_DNA"/>
</dbReference>
<dbReference type="PANTHER" id="PTHR15036">
    <property type="entry name" value="PIKACHURIN-LIKE PROTEIN"/>
    <property type="match status" value="1"/>
</dbReference>
<dbReference type="Pfam" id="PF02210">
    <property type="entry name" value="Laminin_G_2"/>
    <property type="match status" value="2"/>
</dbReference>
<dbReference type="GO" id="GO:0016020">
    <property type="term" value="C:membrane"/>
    <property type="evidence" value="ECO:0007669"/>
    <property type="project" value="UniProtKB-SubCell"/>
</dbReference>
<accession>A0A2I0US89</accession>
<dbReference type="GO" id="GO:0042995">
    <property type="term" value="C:cell projection"/>
    <property type="evidence" value="ECO:0007669"/>
    <property type="project" value="UniProtKB-SubCell"/>
</dbReference>
<dbReference type="SMART" id="SM00282">
    <property type="entry name" value="LamG"/>
    <property type="match status" value="2"/>
</dbReference>
<dbReference type="InterPro" id="IPR036116">
    <property type="entry name" value="FN3_sf"/>
</dbReference>
<dbReference type="InterPro" id="IPR013320">
    <property type="entry name" value="ConA-like_dom_sf"/>
</dbReference>
<dbReference type="Gene3D" id="2.60.120.200">
    <property type="match status" value="2"/>
</dbReference>
<comment type="caution">
    <text evidence="3">Lacks conserved residue(s) required for the propagation of feature annotation.</text>
</comment>
<evidence type="ECO:0000259" key="4">
    <source>
        <dbReference type="PROSITE" id="PS50025"/>
    </source>
</evidence>
<dbReference type="PANTHER" id="PTHR15036:SF85">
    <property type="entry name" value="SP2353, ISOFORM A"/>
    <property type="match status" value="1"/>
</dbReference>
<dbReference type="OrthoDB" id="5984158at2759"/>
<organism evidence="5 6">
    <name type="scientific">Limosa lapponica baueri</name>
    <dbReference type="NCBI Taxonomy" id="1758121"/>
    <lineage>
        <taxon>Eukaryota</taxon>
        <taxon>Metazoa</taxon>
        <taxon>Chordata</taxon>
        <taxon>Craniata</taxon>
        <taxon>Vertebrata</taxon>
        <taxon>Euteleostomi</taxon>
        <taxon>Archelosauria</taxon>
        <taxon>Archosauria</taxon>
        <taxon>Dinosauria</taxon>
        <taxon>Saurischia</taxon>
        <taxon>Theropoda</taxon>
        <taxon>Coelurosauria</taxon>
        <taxon>Aves</taxon>
        <taxon>Neognathae</taxon>
        <taxon>Neoaves</taxon>
        <taxon>Charadriiformes</taxon>
        <taxon>Scolopacidae</taxon>
        <taxon>Limosa</taxon>
    </lineage>
</organism>
<dbReference type="FunFam" id="2.60.120.200:FF:000126">
    <property type="entry name" value="usherin"/>
    <property type="match status" value="1"/>
</dbReference>
<reference evidence="6" key="1">
    <citation type="submission" date="2017-11" db="EMBL/GenBank/DDBJ databases">
        <authorList>
            <person name="Lima N.C."/>
            <person name="Parody-Merino A.M."/>
            <person name="Battley P.F."/>
            <person name="Fidler A.E."/>
            <person name="Prosdocimi F."/>
        </authorList>
    </citation>
    <scope>NUCLEOTIDE SEQUENCE [LARGE SCALE GENOMIC DNA]</scope>
</reference>
<name>A0A2I0US89_LIMLA</name>
<sequence length="766" mass="86615">MKIIRGLEHLYCEDRLRELGLLSLEKRRLREDLIVAVQYLKGAYRRDGEGPFIRECSERTRGIKVKFRTQEPDGLIFFSASPGNQEEYIALQLRSGRPYFLFDPQGSAVAVTPTNDGGREYNDNSWHQIIATRIQALGNITVDGQYTGFSLATSGSTIIGENTGVFVGGLPQGYTIVRKDVGMKMVVQKGFVGCLSDIFLKKVHTPYENWESLNWQDAEEQNNVYHMWEGCPIVLSEGAHFLGKGFLELYSGVFSGGLEFEISFKFRTDQLNGLLLFVYNKDGPDYLAIELKSGILNIFLKTGIVFTQVDLWLGLSYCDGKWNEVTVNKEGSVVSASMNELREQTLEPRVQQLKVNSPVYVGGIPPEIQKFYKELSLEQGFGGCMKDVKFTRGAVVNLASVSSSAVRVNLDGCLSTDSAVNCRGNDSILVYRGKEQSVYESGLQPFTVPQNVPTPSRVHSINGYSIEVTWDKPAGVIGVIEKYILKAYEEDGPNVPITSAELTDTSMLTACIMFGRVVFGVNIHIHGSVVTSKNNRRYNSNTEKQFYLSDMDSGIECTLSKFVKDTKLCGAVNMLEGRDGIQRDVDRLESPEIQLHPGLHQRSVASRSREVIPPLYSALVKPHLEYCIQLWGSQHKKDMDLLEQVQRGTVKMIRELEHLSSEDRLRELMLLSLEKRRLWGDFVAAFQYLKGAYRRDGEELFIREWSNRKRGNGFKLKEGRFRLDIRKKFFSVRVVRHWNRLPREVVDCPSLEVFKARLDGSLSNLV</sequence>
<dbReference type="AlphaFoldDB" id="A0A2I0US89"/>
<keyword evidence="2" id="KW-0966">Cell projection</keyword>
<dbReference type="SUPFAM" id="SSF49265">
    <property type="entry name" value="Fibronectin type III"/>
    <property type="match status" value="1"/>
</dbReference>
<evidence type="ECO:0000256" key="2">
    <source>
        <dbReference type="ARBA" id="ARBA00023273"/>
    </source>
</evidence>
<dbReference type="SUPFAM" id="SSF49899">
    <property type="entry name" value="Concanavalin A-like lectins/glucanases"/>
    <property type="match status" value="2"/>
</dbReference>
<dbReference type="CDD" id="cd00063">
    <property type="entry name" value="FN3"/>
    <property type="match status" value="1"/>
</dbReference>
<evidence type="ECO:0000313" key="5">
    <source>
        <dbReference type="EMBL" id="PKU48925.1"/>
    </source>
</evidence>
<dbReference type="InterPro" id="IPR050372">
    <property type="entry name" value="Neurexin-related_CASP"/>
</dbReference>
<feature type="domain" description="Laminin G" evidence="4">
    <location>
        <begin position="41"/>
        <end position="231"/>
    </location>
</feature>
<protein>
    <submittedName>
        <fullName evidence="5">Usherin</fullName>
    </submittedName>
</protein>
<gene>
    <name evidence="5" type="ORF">llap_781</name>
</gene>
<dbReference type="CDD" id="cd00110">
    <property type="entry name" value="LamG"/>
    <property type="match status" value="2"/>
</dbReference>
<evidence type="ECO:0000256" key="3">
    <source>
        <dbReference type="PROSITE-ProRule" id="PRU00122"/>
    </source>
</evidence>
<dbReference type="Proteomes" id="UP000233556">
    <property type="component" value="Unassembled WGS sequence"/>
</dbReference>
<evidence type="ECO:0000313" key="6">
    <source>
        <dbReference type="Proteomes" id="UP000233556"/>
    </source>
</evidence>
<dbReference type="FunFam" id="2.60.120.200:FF:000125">
    <property type="entry name" value="Usherin"/>
    <property type="match status" value="1"/>
</dbReference>
<keyword evidence="6" id="KW-1185">Reference proteome</keyword>